<dbReference type="PIRSF" id="PIRSF006305">
    <property type="entry name" value="Maf"/>
    <property type="match status" value="1"/>
</dbReference>
<comment type="caution">
    <text evidence="3">Lacks conserved residue(s) required for the propagation of feature annotation.</text>
</comment>
<dbReference type="NCBIfam" id="TIGR00172">
    <property type="entry name" value="maf"/>
    <property type="match status" value="1"/>
</dbReference>
<keyword evidence="2 3" id="KW-0378">Hydrolase</keyword>
<gene>
    <name evidence="4" type="ORF">N7Z68_03535</name>
</gene>
<proteinExistence type="inferred from homology"/>
<dbReference type="Pfam" id="PF02545">
    <property type="entry name" value="Maf"/>
    <property type="match status" value="1"/>
</dbReference>
<name>A0ABT5VAF1_9BACI</name>
<comment type="cofactor">
    <cofactor evidence="1 3">
        <name>a divalent metal cation</name>
        <dbReference type="ChEBI" id="CHEBI:60240"/>
    </cofactor>
</comment>
<evidence type="ECO:0000256" key="1">
    <source>
        <dbReference type="ARBA" id="ARBA00001968"/>
    </source>
</evidence>
<organism evidence="4 5">
    <name type="scientific">Alkalihalobacterium chitinilyticum</name>
    <dbReference type="NCBI Taxonomy" id="2980103"/>
    <lineage>
        <taxon>Bacteria</taxon>
        <taxon>Bacillati</taxon>
        <taxon>Bacillota</taxon>
        <taxon>Bacilli</taxon>
        <taxon>Bacillales</taxon>
        <taxon>Bacillaceae</taxon>
        <taxon>Alkalihalobacterium</taxon>
    </lineage>
</organism>
<dbReference type="HAMAP" id="MF_00528">
    <property type="entry name" value="Maf"/>
    <property type="match status" value="1"/>
</dbReference>
<dbReference type="RefSeq" id="WP_275117075.1">
    <property type="nucleotide sequence ID" value="NZ_JAOTPO010000002.1"/>
</dbReference>
<feature type="active site" description="Proton acceptor" evidence="3">
    <location>
        <position position="69"/>
    </location>
</feature>
<comment type="function">
    <text evidence="3">Nucleoside triphosphate pyrophosphatase that hydrolyzes dTTP and UTP. May have a dual role in cell division arrest and in preventing the incorporation of modified nucleotides into cellular nucleic acids.</text>
</comment>
<dbReference type="EMBL" id="JAOTPO010000002">
    <property type="protein sequence ID" value="MDE5412443.1"/>
    <property type="molecule type" value="Genomic_DNA"/>
</dbReference>
<evidence type="ECO:0000313" key="5">
    <source>
        <dbReference type="Proteomes" id="UP001148125"/>
    </source>
</evidence>
<keyword evidence="3" id="KW-0963">Cytoplasm</keyword>
<comment type="caution">
    <text evidence="4">The sequence shown here is derived from an EMBL/GenBank/DDBJ whole genome shotgun (WGS) entry which is preliminary data.</text>
</comment>
<feature type="site" description="Important for substrate specificity" evidence="3">
    <location>
        <position position="12"/>
    </location>
</feature>
<keyword evidence="5" id="KW-1185">Reference proteome</keyword>
<protein>
    <recommendedName>
        <fullName evidence="3">dTTP/UTP pyrophosphatase</fullName>
        <shortName evidence="3">dTTPase/UTPase</shortName>
        <ecNumber evidence="3">3.6.1.9</ecNumber>
    </recommendedName>
    <alternativeName>
        <fullName evidence="3">Nucleoside triphosphate pyrophosphatase</fullName>
    </alternativeName>
    <alternativeName>
        <fullName evidence="3">Nucleotide pyrophosphatase</fullName>
        <shortName evidence="3">Nucleotide PPase</shortName>
    </alternativeName>
</protein>
<evidence type="ECO:0000256" key="2">
    <source>
        <dbReference type="ARBA" id="ARBA00022801"/>
    </source>
</evidence>
<evidence type="ECO:0000256" key="3">
    <source>
        <dbReference type="HAMAP-Rule" id="MF_00528"/>
    </source>
</evidence>
<reference evidence="4" key="1">
    <citation type="submission" date="2024-05" db="EMBL/GenBank/DDBJ databases">
        <title>Alkalihalobacillus sp. strain MEB203 novel alkaliphilic bacterium from Lonar Lake, India.</title>
        <authorList>
            <person name="Joshi A."/>
            <person name="Thite S."/>
            <person name="Mengade P."/>
        </authorList>
    </citation>
    <scope>NUCLEOTIDE SEQUENCE</scope>
    <source>
        <strain evidence="4">MEB 203</strain>
    </source>
</reference>
<dbReference type="InterPro" id="IPR003697">
    <property type="entry name" value="Maf-like"/>
</dbReference>
<dbReference type="EC" id="3.6.1.9" evidence="3"/>
<comment type="catalytic activity">
    <reaction evidence="3">
        <text>UTP + H2O = UMP + diphosphate + H(+)</text>
        <dbReference type="Rhea" id="RHEA:29395"/>
        <dbReference type="ChEBI" id="CHEBI:15377"/>
        <dbReference type="ChEBI" id="CHEBI:15378"/>
        <dbReference type="ChEBI" id="CHEBI:33019"/>
        <dbReference type="ChEBI" id="CHEBI:46398"/>
        <dbReference type="ChEBI" id="CHEBI:57865"/>
        <dbReference type="EC" id="3.6.1.9"/>
    </reaction>
</comment>
<feature type="site" description="Important for substrate specificity" evidence="3">
    <location>
        <position position="152"/>
    </location>
</feature>
<sequence>MKPFILASGSPRRKELLEQANISFTVQTSDIDETIDPVLSPEQFVQSLALQKAEAVFNSNQDAVVLGSDTVVVLEGQILGKPADRDHAKEMLTALSGKQHSVITGVAILSSEQQKTFFVETRVQFWELSNAEIERYLETNEPFDKAGAYGIQGFGATLVREIAGDYFAVVGLPLALTVRELSHFGITPNI</sequence>
<dbReference type="PANTHER" id="PTHR43213:SF5">
    <property type="entry name" value="BIFUNCTIONAL DTTP_UTP PYROPHOSPHATASE_METHYLTRANSFERASE PROTEIN-RELATED"/>
    <property type="match status" value="1"/>
</dbReference>
<dbReference type="Proteomes" id="UP001148125">
    <property type="component" value="Unassembled WGS sequence"/>
</dbReference>
<comment type="subcellular location">
    <subcellularLocation>
        <location evidence="3">Cytoplasm</location>
    </subcellularLocation>
</comment>
<dbReference type="PANTHER" id="PTHR43213">
    <property type="entry name" value="BIFUNCTIONAL DTTP/UTP PYROPHOSPHATASE/METHYLTRANSFERASE PROTEIN-RELATED"/>
    <property type="match status" value="1"/>
</dbReference>
<dbReference type="SUPFAM" id="SSF52972">
    <property type="entry name" value="ITPase-like"/>
    <property type="match status" value="1"/>
</dbReference>
<dbReference type="InterPro" id="IPR029001">
    <property type="entry name" value="ITPase-like_fam"/>
</dbReference>
<keyword evidence="3" id="KW-0546">Nucleotide metabolism</keyword>
<comment type="catalytic activity">
    <reaction evidence="3">
        <text>dTTP + H2O = dTMP + diphosphate + H(+)</text>
        <dbReference type="Rhea" id="RHEA:28534"/>
        <dbReference type="ChEBI" id="CHEBI:15377"/>
        <dbReference type="ChEBI" id="CHEBI:15378"/>
        <dbReference type="ChEBI" id="CHEBI:33019"/>
        <dbReference type="ChEBI" id="CHEBI:37568"/>
        <dbReference type="ChEBI" id="CHEBI:63528"/>
        <dbReference type="EC" id="3.6.1.9"/>
    </reaction>
</comment>
<dbReference type="Gene3D" id="3.90.950.10">
    <property type="match status" value="1"/>
</dbReference>
<comment type="similarity">
    <text evidence="3">Belongs to the Maf family. YhdE subfamily.</text>
</comment>
<accession>A0ABT5VAF1</accession>
<dbReference type="CDD" id="cd00555">
    <property type="entry name" value="Maf"/>
    <property type="match status" value="1"/>
</dbReference>
<feature type="site" description="Important for substrate specificity" evidence="3">
    <location>
        <position position="70"/>
    </location>
</feature>
<evidence type="ECO:0000313" key="4">
    <source>
        <dbReference type="EMBL" id="MDE5412443.1"/>
    </source>
</evidence>